<organism evidence="2 3">
    <name type="scientific">Brassica carinata</name>
    <name type="common">Ethiopian mustard</name>
    <name type="synonym">Abyssinian cabbage</name>
    <dbReference type="NCBI Taxonomy" id="52824"/>
    <lineage>
        <taxon>Eukaryota</taxon>
        <taxon>Viridiplantae</taxon>
        <taxon>Streptophyta</taxon>
        <taxon>Embryophyta</taxon>
        <taxon>Tracheophyta</taxon>
        <taxon>Spermatophyta</taxon>
        <taxon>Magnoliopsida</taxon>
        <taxon>eudicotyledons</taxon>
        <taxon>Gunneridae</taxon>
        <taxon>Pentapetalae</taxon>
        <taxon>rosids</taxon>
        <taxon>malvids</taxon>
        <taxon>Brassicales</taxon>
        <taxon>Brassicaceae</taxon>
        <taxon>Brassiceae</taxon>
        <taxon>Brassica</taxon>
    </lineage>
</organism>
<dbReference type="EMBL" id="JAAMPC010000005">
    <property type="protein sequence ID" value="KAG2312014.1"/>
    <property type="molecule type" value="Genomic_DNA"/>
</dbReference>
<accession>A0A8X7VIG1</accession>
<protein>
    <submittedName>
        <fullName evidence="2">Uncharacterized protein</fullName>
    </submittedName>
</protein>
<evidence type="ECO:0000313" key="3">
    <source>
        <dbReference type="Proteomes" id="UP000886595"/>
    </source>
</evidence>
<feature type="region of interest" description="Disordered" evidence="1">
    <location>
        <begin position="74"/>
        <end position="108"/>
    </location>
</feature>
<keyword evidence="3" id="KW-1185">Reference proteome</keyword>
<evidence type="ECO:0000256" key="1">
    <source>
        <dbReference type="SAM" id="MobiDB-lite"/>
    </source>
</evidence>
<comment type="caution">
    <text evidence="2">The sequence shown here is derived from an EMBL/GenBank/DDBJ whole genome shotgun (WGS) entry which is preliminary data.</text>
</comment>
<reference evidence="2 3" key="1">
    <citation type="submission" date="2020-02" db="EMBL/GenBank/DDBJ databases">
        <authorList>
            <person name="Ma Q."/>
            <person name="Huang Y."/>
            <person name="Song X."/>
            <person name="Pei D."/>
        </authorList>
    </citation>
    <scope>NUCLEOTIDE SEQUENCE [LARGE SCALE GENOMIC DNA]</scope>
    <source>
        <strain evidence="2">Sxm20200214</strain>
        <tissue evidence="2">Leaf</tissue>
    </source>
</reference>
<proteinExistence type="predicted"/>
<evidence type="ECO:0000313" key="2">
    <source>
        <dbReference type="EMBL" id="KAG2312014.1"/>
    </source>
</evidence>
<dbReference type="Proteomes" id="UP000886595">
    <property type="component" value="Unassembled WGS sequence"/>
</dbReference>
<dbReference type="AlphaFoldDB" id="A0A8X7VIG1"/>
<name>A0A8X7VIG1_BRACI</name>
<sequence length="108" mass="12100">MVSPEDPPEWTWFLDVLFNLASNLRDTAFLLHPDIIQLTSLASTDKHLFILEHSMDALIAARVHFDTLSLVSSRSVERPPSQLCQDASSSQDPTDSADNPPSSKRPRR</sequence>
<gene>
    <name evidence="2" type="ORF">Bca52824_023571</name>
</gene>
<feature type="compositionally biased region" description="Polar residues" evidence="1">
    <location>
        <begin position="82"/>
        <end position="102"/>
    </location>
</feature>